<feature type="region of interest" description="Disordered" evidence="1">
    <location>
        <begin position="193"/>
        <end position="214"/>
    </location>
</feature>
<dbReference type="Proteomes" id="UP000286931">
    <property type="component" value="Unassembled WGS sequence"/>
</dbReference>
<evidence type="ECO:0000313" key="3">
    <source>
        <dbReference type="Proteomes" id="UP000286931"/>
    </source>
</evidence>
<dbReference type="EMBL" id="BIFH01000050">
    <property type="protein sequence ID" value="GCE01577.1"/>
    <property type="molecule type" value="Genomic_DNA"/>
</dbReference>
<name>A0A401Z409_9ACTN</name>
<keyword evidence="3" id="KW-1185">Reference proteome</keyword>
<organism evidence="2 3">
    <name type="scientific">Embleya hyalina</name>
    <dbReference type="NCBI Taxonomy" id="516124"/>
    <lineage>
        <taxon>Bacteria</taxon>
        <taxon>Bacillati</taxon>
        <taxon>Actinomycetota</taxon>
        <taxon>Actinomycetes</taxon>
        <taxon>Kitasatosporales</taxon>
        <taxon>Streptomycetaceae</taxon>
        <taxon>Embleya</taxon>
    </lineage>
</organism>
<sequence length="286" mass="30305">MSGGGKSPRATRRRPTPQAPAPSRTQILVGDQIAAAASSAAALVPGARQAQVVDPAGVTGTPAEQLRFYEAAIDAAAENHRNSMAAAKARVTVEIGMALQEIRSRDLYKVTHATFESYVEQRFQLSRQRAYQILEAAPVMFALTKIFDTPLAESHGRILAPVMEQHGIEAAKAVVAKAQEAGKVTGASLRDARKAAGFAPEPSPRAASSNPRSSVFERLQLAQERLTRVSAAVTRTAVHDANAEHPAHARRLVLDLTDDLVSIANALGLTVSRNGSPLGDDPTLDA</sequence>
<accession>A0A401Z409</accession>
<reference evidence="2 3" key="1">
    <citation type="submission" date="2018-12" db="EMBL/GenBank/DDBJ databases">
        <title>Draft genome sequence of Embleya hyalina NBRC 13850T.</title>
        <authorList>
            <person name="Komaki H."/>
            <person name="Hosoyama A."/>
            <person name="Kimura A."/>
            <person name="Ichikawa N."/>
            <person name="Tamura T."/>
        </authorList>
    </citation>
    <scope>NUCLEOTIDE SEQUENCE [LARGE SCALE GENOMIC DNA]</scope>
    <source>
        <strain evidence="2 3">NBRC 13850</strain>
    </source>
</reference>
<evidence type="ECO:0000256" key="1">
    <source>
        <dbReference type="SAM" id="MobiDB-lite"/>
    </source>
</evidence>
<dbReference type="RefSeq" id="WP_126643194.1">
    <property type="nucleotide sequence ID" value="NZ_BIFH01000050.1"/>
</dbReference>
<dbReference type="OrthoDB" id="5422966at2"/>
<proteinExistence type="predicted"/>
<protein>
    <submittedName>
        <fullName evidence="2">Uncharacterized protein</fullName>
    </submittedName>
</protein>
<evidence type="ECO:0000313" key="2">
    <source>
        <dbReference type="EMBL" id="GCE01577.1"/>
    </source>
</evidence>
<dbReference type="AlphaFoldDB" id="A0A401Z409"/>
<gene>
    <name evidence="2" type="ORF">EHYA_09343</name>
</gene>
<comment type="caution">
    <text evidence="2">The sequence shown here is derived from an EMBL/GenBank/DDBJ whole genome shotgun (WGS) entry which is preliminary data.</text>
</comment>
<feature type="region of interest" description="Disordered" evidence="1">
    <location>
        <begin position="1"/>
        <end position="24"/>
    </location>
</feature>
<feature type="compositionally biased region" description="Low complexity" evidence="1">
    <location>
        <begin position="204"/>
        <end position="214"/>
    </location>
</feature>